<dbReference type="PANTHER" id="PTHR15137:SF9">
    <property type="entry name" value="TRANSCRIPTION INITIATION FACTOR TFIID SUBUNIT 2"/>
    <property type="match status" value="1"/>
</dbReference>
<evidence type="ECO:0000259" key="11">
    <source>
        <dbReference type="Pfam" id="PF25577"/>
    </source>
</evidence>
<feature type="compositionally biased region" description="Low complexity" evidence="9">
    <location>
        <begin position="1303"/>
        <end position="1312"/>
    </location>
</feature>
<name>A0AA43QPU5_9LECA</name>
<dbReference type="CDD" id="cd09839">
    <property type="entry name" value="M1_like_TAF2"/>
    <property type="match status" value="1"/>
</dbReference>
<organism evidence="12 13">
    <name type="scientific">Ramalina farinacea</name>
    <dbReference type="NCBI Taxonomy" id="258253"/>
    <lineage>
        <taxon>Eukaryota</taxon>
        <taxon>Fungi</taxon>
        <taxon>Dikarya</taxon>
        <taxon>Ascomycota</taxon>
        <taxon>Pezizomycotina</taxon>
        <taxon>Lecanoromycetes</taxon>
        <taxon>OSLEUM clade</taxon>
        <taxon>Lecanoromycetidae</taxon>
        <taxon>Lecanorales</taxon>
        <taxon>Lecanorineae</taxon>
        <taxon>Ramalinaceae</taxon>
        <taxon>Ramalina</taxon>
    </lineage>
</organism>
<evidence type="ECO:0000259" key="10">
    <source>
        <dbReference type="Pfam" id="PF25316"/>
    </source>
</evidence>
<dbReference type="GO" id="GO:0005669">
    <property type="term" value="C:transcription factor TFIID complex"/>
    <property type="evidence" value="ECO:0007669"/>
    <property type="project" value="InterPro"/>
</dbReference>
<dbReference type="InterPro" id="IPR027268">
    <property type="entry name" value="Peptidase_M4/M1_CTD_sf"/>
</dbReference>
<feature type="compositionally biased region" description="Pro residues" evidence="9">
    <location>
        <begin position="1218"/>
        <end position="1230"/>
    </location>
</feature>
<dbReference type="PANTHER" id="PTHR15137">
    <property type="entry name" value="TRANSCRIPTION INITIATION FACTOR TFIID"/>
    <property type="match status" value="1"/>
</dbReference>
<gene>
    <name evidence="12" type="primary">taf2</name>
    <name evidence="12" type="ORF">OHK93_007499</name>
</gene>
<dbReference type="Gene3D" id="1.10.390.10">
    <property type="entry name" value="Neutral Protease Domain 2"/>
    <property type="match status" value="1"/>
</dbReference>
<proteinExistence type="inferred from homology"/>
<keyword evidence="13" id="KW-1185">Reference proteome</keyword>
<evidence type="ECO:0000256" key="8">
    <source>
        <dbReference type="ARBA" id="ARBA00076306"/>
    </source>
</evidence>
<evidence type="ECO:0000256" key="5">
    <source>
        <dbReference type="ARBA" id="ARBA00023163"/>
    </source>
</evidence>
<dbReference type="GO" id="GO:0000976">
    <property type="term" value="F:transcription cis-regulatory region binding"/>
    <property type="evidence" value="ECO:0007669"/>
    <property type="project" value="TreeGrafter"/>
</dbReference>
<comment type="similarity">
    <text evidence="2">Belongs to the TAF2 family.</text>
</comment>
<dbReference type="InterPro" id="IPR057991">
    <property type="entry name" value="TPR_TAF2_C"/>
</dbReference>
<sequence length="1431" mass="158450">MAPMVPLEALPPADLGFSVLHQKVDLDIDLISRSLRGSTELTISPHSPDLRTICLNARQMELKGVIINGKAPAGVKLQSVYDRASLPWRAGVHQYHMLQDRIEKAMRARPEEELVVTLPRSLKIEELDPSSEQAQSILLSKSLGSNRRESDIIAVDPLQAPKSALEQAGRFAPITLYVQYDIARLRDGIQFAGFEEGDSQYPHAYTTNSTLPGAACCLFPCVDNVSSRCTWEISIKCPKTLGDAFSRSKPMISKPKGHVNGARPKNRGVFDDHLDSFSVEEKALDLSVICSGDMTDEVGYPDKIIDPNDPSRRATSYLVSKEVSAQHIGFCIGPFEQIDLATFRESTEDDRLGQNAVPLLGYCLPGRMADLQNTCFPLAKAVDFFTMNYGSYPFSNYKVCFVDDTAEEVLHTAALSICSNRLLFPEDVLEPIDPVTRTLVHALASQWIGIDIIAKDPVDIWAIVGISYFITDTFMRKLSGKNQYRFNQKKLTDRVVELDIDRPSLGEMGPLLALDPSEMDFMSLKAPLVLFILDQRLIKAGSSTHGLMRVISRIFLNAKVGDLANSALDTPYFVRQCEKLGHTKLDQFFAQWVDGAGCPKFRVGQRFNKKKLVVEMTITQVQNENLKDRDLESSTFIRDVKEDQNEIYAGGIQNTFTGPMTIRIHEADGTPYEHIIEIKEPMQKVEIPYNTKYKRLKRSRRHKEQSTVSGTADLIGEDSGDSLLYSLGDVLRSEEEIKRWHLAEWTQEDEDRMSHESYEWIRMDADFEWICKMSLTMPGYMWVSQLQQDRDVVAQLESIQYLEIQKGHPLISTFLIRTLMDQRYFHGVRTSAALALSNSARDEFNWIGMLHLEKAHQELFCYPDSSMTRPNDFFDRAAYNVQKTIPQAVAKVRDASGRATFRVRHWLFDKLRYNDNSSNEFSDAHYISGLMVALATAMATKPPPIANDDDDFMDDGGDDLQFHHACLEEIDRHRRIDEWIPSYQNIISQTALKCKQILAQAGVIKINAIDYLQYTADGTSDILRLHAFSNLMELGLAHHPAVLRWFLTVLGSDPSFYVRSHMLRILGTTLGAIAVGEASQPATTNSAPLEDNGGLIVETEASTEVRKADLARKQTVSGAVAALREELGSNTTLQEGLWNAITSPTISLHQMWQLLDICDKLYIPQTSMVLAIKFPRYWKCTKVGKGKVLFSRTDRIRMKPRPPSIRPPQTQQQQQQQQPPPQRPAPPPHKPSIIKLKINPSASQSATTPTPKTATTSTTTTSSTPSTATAAAVTPTPTSSNYPFLQHHKPPATTTPVIKRENSTNSTSSLSSIPSGTAANMAAPPQRTLLKPPKPPPQQQPPASAAKPAQPATLQRTASSSSVEGRDGGSNNRKNSDSGSKKNNDGLVRRDSGSSGTNPGGKPKLTIKFKLGGGSGGGGAGGAGGAGSPPS</sequence>
<evidence type="ECO:0000256" key="4">
    <source>
        <dbReference type="ARBA" id="ARBA00023015"/>
    </source>
</evidence>
<dbReference type="SUPFAM" id="SSF55486">
    <property type="entry name" value="Metalloproteases ('zincins'), catalytic domain"/>
    <property type="match status" value="1"/>
</dbReference>
<comment type="function">
    <text evidence="7">Functions as a component of the DNA-binding general transcription factor complex TFIID. Binding of TFIID to a promoter (with or without TATA element) is the initial step in pre-initiation complex (PIC) formation. TFIID plays a key role in the regulation of gene expression by RNA polymerase II through different activities such as transcription activator interaction, core promoter recognition and selectivity, TFIIA and TFIIB interaction, chromatin modification (histone acetylation by TAF1), facilitation of DNA opening and initiation of transcription.</text>
</comment>
<reference evidence="12" key="1">
    <citation type="journal article" date="2023" name="Genome Biol. Evol.">
        <title>First Whole Genome Sequence and Flow Cytometry Genome Size Data for the Lichen-Forming Fungus Ramalina farinacea (Ascomycota).</title>
        <authorList>
            <person name="Llewellyn T."/>
            <person name="Mian S."/>
            <person name="Hill R."/>
            <person name="Leitch I.J."/>
            <person name="Gaya E."/>
        </authorList>
    </citation>
    <scope>NUCLEOTIDE SEQUENCE</scope>
    <source>
        <strain evidence="12">LIQ254RAFAR</strain>
    </source>
</reference>
<keyword evidence="5" id="KW-0804">Transcription</keyword>
<evidence type="ECO:0000313" key="13">
    <source>
        <dbReference type="Proteomes" id="UP001161017"/>
    </source>
</evidence>
<feature type="compositionally biased region" description="Low complexity" evidence="9">
    <location>
        <begin position="1341"/>
        <end position="1354"/>
    </location>
</feature>
<dbReference type="Gene3D" id="2.60.40.1730">
    <property type="entry name" value="tricorn interacting facor f3 domain"/>
    <property type="match status" value="1"/>
</dbReference>
<keyword evidence="6" id="KW-0539">Nucleus</keyword>
<dbReference type="Proteomes" id="UP001161017">
    <property type="component" value="Unassembled WGS sequence"/>
</dbReference>
<feature type="domain" description="Transcription initiation factor TFIID subunit 2 TPR repeats" evidence="11">
    <location>
        <begin position="780"/>
        <end position="1068"/>
    </location>
</feature>
<feature type="compositionally biased region" description="Low complexity" evidence="9">
    <location>
        <begin position="1240"/>
        <end position="1280"/>
    </location>
</feature>
<feature type="compositionally biased region" description="Gly residues" evidence="9">
    <location>
        <begin position="1411"/>
        <end position="1431"/>
    </location>
</feature>
<evidence type="ECO:0000256" key="9">
    <source>
        <dbReference type="SAM" id="MobiDB-lite"/>
    </source>
</evidence>
<protein>
    <recommendedName>
        <fullName evidence="3">Transcription initiation factor TFIID subunit 2</fullName>
    </recommendedName>
    <alternativeName>
        <fullName evidence="8">TBP-associated factor 2</fullName>
    </alternativeName>
</protein>
<evidence type="ECO:0000313" key="12">
    <source>
        <dbReference type="EMBL" id="MDI1488225.1"/>
    </source>
</evidence>
<feature type="compositionally biased region" description="Basic and acidic residues" evidence="9">
    <location>
        <begin position="1374"/>
        <end position="1392"/>
    </location>
</feature>
<dbReference type="GO" id="GO:0006367">
    <property type="term" value="P:transcription initiation at RNA polymerase II promoter"/>
    <property type="evidence" value="ECO:0007669"/>
    <property type="project" value="TreeGrafter"/>
</dbReference>
<dbReference type="InterPro" id="IPR037813">
    <property type="entry name" value="TAF2"/>
</dbReference>
<evidence type="ECO:0000256" key="2">
    <source>
        <dbReference type="ARBA" id="ARBA00010937"/>
    </source>
</evidence>
<keyword evidence="4" id="KW-0805">Transcription regulation</keyword>
<dbReference type="EMBL" id="JAPUFD010000007">
    <property type="protein sequence ID" value="MDI1488225.1"/>
    <property type="molecule type" value="Genomic_DNA"/>
</dbReference>
<feature type="compositionally biased region" description="Low complexity" evidence="9">
    <location>
        <begin position="1207"/>
        <end position="1217"/>
    </location>
</feature>
<accession>A0AA43QPU5</accession>
<evidence type="ECO:0000256" key="1">
    <source>
        <dbReference type="ARBA" id="ARBA00004123"/>
    </source>
</evidence>
<evidence type="ECO:0000256" key="7">
    <source>
        <dbReference type="ARBA" id="ARBA00025346"/>
    </source>
</evidence>
<dbReference type="FunFam" id="1.10.390.10:FF:000011">
    <property type="entry name" value="Transcription initiation factor TFIID subunit"/>
    <property type="match status" value="1"/>
</dbReference>
<feature type="region of interest" description="Disordered" evidence="9">
    <location>
        <begin position="1191"/>
        <end position="1431"/>
    </location>
</feature>
<dbReference type="InterPro" id="IPR057345">
    <property type="entry name" value="Ig-like_TAF2"/>
</dbReference>
<comment type="subcellular location">
    <subcellularLocation>
        <location evidence="1">Nucleus</location>
    </subcellularLocation>
</comment>
<evidence type="ECO:0000256" key="6">
    <source>
        <dbReference type="ARBA" id="ARBA00023242"/>
    </source>
</evidence>
<feature type="compositionally biased region" description="Polar residues" evidence="9">
    <location>
        <begin position="1355"/>
        <end position="1373"/>
    </location>
</feature>
<dbReference type="Pfam" id="PF25577">
    <property type="entry name" value="TPR_TAF2_C"/>
    <property type="match status" value="1"/>
</dbReference>
<dbReference type="GO" id="GO:0003682">
    <property type="term" value="F:chromatin binding"/>
    <property type="evidence" value="ECO:0007669"/>
    <property type="project" value="TreeGrafter"/>
</dbReference>
<comment type="caution">
    <text evidence="12">The sequence shown here is derived from an EMBL/GenBank/DDBJ whole genome shotgun (WGS) entry which is preliminary data.</text>
</comment>
<feature type="domain" description="Transcription initiation factor TFIID subunit 2 Ig-like" evidence="10">
    <location>
        <begin position="596"/>
        <end position="778"/>
    </location>
</feature>
<dbReference type="SUPFAM" id="SSF63737">
    <property type="entry name" value="Leukotriene A4 hydrolase N-terminal domain"/>
    <property type="match status" value="1"/>
</dbReference>
<dbReference type="InterPro" id="IPR042097">
    <property type="entry name" value="Aminopeptidase_N-like_N_sf"/>
</dbReference>
<dbReference type="GO" id="GO:0016251">
    <property type="term" value="F:RNA polymerase II general transcription initiation factor activity"/>
    <property type="evidence" value="ECO:0007669"/>
    <property type="project" value="TreeGrafter"/>
</dbReference>
<evidence type="ECO:0000256" key="3">
    <source>
        <dbReference type="ARBA" id="ARBA00017363"/>
    </source>
</evidence>
<dbReference type="Pfam" id="PF25316">
    <property type="entry name" value="TAF2_3rd"/>
    <property type="match status" value="1"/>
</dbReference>